<evidence type="ECO:0000256" key="2">
    <source>
        <dbReference type="ARBA" id="ARBA00005995"/>
    </source>
</evidence>
<evidence type="ECO:0000313" key="6">
    <source>
        <dbReference type="EMBL" id="PWJ53852.1"/>
    </source>
</evidence>
<evidence type="ECO:0000256" key="1">
    <source>
        <dbReference type="ARBA" id="ARBA00001974"/>
    </source>
</evidence>
<dbReference type="InterPro" id="IPR002937">
    <property type="entry name" value="Amino_oxidase"/>
</dbReference>
<comment type="similarity">
    <text evidence="2">Belongs to the flavin monoamine oxidase family.</text>
</comment>
<dbReference type="RefSeq" id="WP_109774129.1">
    <property type="nucleotide sequence ID" value="NZ_QGDQ01000010.1"/>
</dbReference>
<dbReference type="Proteomes" id="UP000245469">
    <property type="component" value="Unassembled WGS sequence"/>
</dbReference>
<evidence type="ECO:0000256" key="4">
    <source>
        <dbReference type="PIRSR" id="PIRSR601613-1"/>
    </source>
</evidence>
<comment type="caution">
    <text evidence="6">The sequence shown here is derived from an EMBL/GenBank/DDBJ whole genome shotgun (WGS) entry which is preliminary data.</text>
</comment>
<dbReference type="Pfam" id="PF01593">
    <property type="entry name" value="Amino_oxidase"/>
    <property type="match status" value="1"/>
</dbReference>
<keyword evidence="3" id="KW-0560">Oxidoreductase</keyword>
<keyword evidence="7" id="KW-1185">Reference proteome</keyword>
<feature type="binding site" evidence="4">
    <location>
        <position position="422"/>
    </location>
    <ligand>
        <name>FAD</name>
        <dbReference type="ChEBI" id="CHEBI:57692"/>
    </ligand>
</feature>
<name>A0A316A8L0_9ACTN</name>
<dbReference type="PRINTS" id="PR00757">
    <property type="entry name" value="AMINEOXDASEF"/>
</dbReference>
<dbReference type="PANTHER" id="PTHR43563">
    <property type="entry name" value="AMINE OXIDASE"/>
    <property type="match status" value="1"/>
</dbReference>
<dbReference type="InterPro" id="IPR001613">
    <property type="entry name" value="Flavin_amine_oxidase"/>
</dbReference>
<dbReference type="Gene3D" id="1.10.405.10">
    <property type="entry name" value="Guanine Nucleotide Dissociation Inhibitor, domain 1"/>
    <property type="match status" value="1"/>
</dbReference>
<feature type="binding site" evidence="4">
    <location>
        <position position="234"/>
    </location>
    <ligand>
        <name>FAD</name>
        <dbReference type="ChEBI" id="CHEBI:57692"/>
    </ligand>
</feature>
<evidence type="ECO:0000259" key="5">
    <source>
        <dbReference type="Pfam" id="PF01593"/>
    </source>
</evidence>
<dbReference type="SUPFAM" id="SSF54373">
    <property type="entry name" value="FAD-linked reductases, C-terminal domain"/>
    <property type="match status" value="1"/>
</dbReference>
<dbReference type="Gene3D" id="3.90.660.10">
    <property type="match status" value="1"/>
</dbReference>
<feature type="binding site" evidence="4">
    <location>
        <begin position="36"/>
        <end position="37"/>
    </location>
    <ligand>
        <name>FAD</name>
        <dbReference type="ChEBI" id="CHEBI:57692"/>
    </ligand>
</feature>
<reference evidence="6 7" key="1">
    <citation type="submission" date="2018-03" db="EMBL/GenBank/DDBJ databases">
        <title>Genomic Encyclopedia of Archaeal and Bacterial Type Strains, Phase II (KMG-II): from individual species to whole genera.</title>
        <authorList>
            <person name="Goeker M."/>
        </authorList>
    </citation>
    <scope>NUCLEOTIDE SEQUENCE [LARGE SCALE GENOMIC DNA]</scope>
    <source>
        <strain evidence="6 7">DSM 44889</strain>
    </source>
</reference>
<dbReference type="AlphaFoldDB" id="A0A316A8L0"/>
<dbReference type="EMBL" id="QGDQ01000010">
    <property type="protein sequence ID" value="PWJ53852.1"/>
    <property type="molecule type" value="Genomic_DNA"/>
</dbReference>
<protein>
    <submittedName>
        <fullName evidence="6">Monoamine oxidase</fullName>
    </submittedName>
</protein>
<organism evidence="6 7">
    <name type="scientific">Quadrisphaera granulorum</name>
    <dbReference type="NCBI Taxonomy" id="317664"/>
    <lineage>
        <taxon>Bacteria</taxon>
        <taxon>Bacillati</taxon>
        <taxon>Actinomycetota</taxon>
        <taxon>Actinomycetes</taxon>
        <taxon>Kineosporiales</taxon>
        <taxon>Kineosporiaceae</taxon>
        <taxon>Quadrisphaera</taxon>
    </lineage>
</organism>
<evidence type="ECO:0000313" key="7">
    <source>
        <dbReference type="Proteomes" id="UP000245469"/>
    </source>
</evidence>
<dbReference type="SUPFAM" id="SSF51905">
    <property type="entry name" value="FAD/NAD(P)-binding domain"/>
    <property type="match status" value="1"/>
</dbReference>
<feature type="domain" description="Amine oxidase" evidence="5">
    <location>
        <begin position="16"/>
        <end position="446"/>
    </location>
</feature>
<dbReference type="InterPro" id="IPR050703">
    <property type="entry name" value="Flavin_MAO"/>
</dbReference>
<feature type="binding site" evidence="4">
    <location>
        <position position="17"/>
    </location>
    <ligand>
        <name>FAD</name>
        <dbReference type="ChEBI" id="CHEBI:57692"/>
    </ligand>
</feature>
<accession>A0A316A8L0</accession>
<dbReference type="InterPro" id="IPR036188">
    <property type="entry name" value="FAD/NAD-bd_sf"/>
</dbReference>
<gene>
    <name evidence="6" type="ORF">BXY45_11095</name>
</gene>
<dbReference type="Gene3D" id="3.50.50.60">
    <property type="entry name" value="FAD/NAD(P)-binding domain"/>
    <property type="match status" value="1"/>
</dbReference>
<evidence type="ECO:0000256" key="3">
    <source>
        <dbReference type="ARBA" id="ARBA00023002"/>
    </source>
</evidence>
<sequence length="467" mass="49827">MSTPPLVDVVVVGAGLSGLTAARRATQLGLTTRVYEAADRVGGRVWSTTVAGVHVDLGGTFVGPGQDRIVALAAEVGVSLYDTYDTGANVVRWRSQVKRYRGTVPPLGAALLDVARIQATIERAARQVPCGRPQDAPGAAALDAQTLGGWLRQQHASRTARDLFDLVSRTTWGCDADHVSLLHVLHYIHLCGGLSSMLDTAGGAQESHFVQGSHEVAVRVAEQLGDAVRTDEPVTRIDWDDDGALVHTDRGSCRARRVVLAVAPTMRRKIRFNPELPAAHEQMAQRWPGGVLSKAYAVYETPFWREQGLSGQGLSDRGPVFITFDASPHQSREGVLLGFVGGPQGRAWDELPEAERRVRALASFADLYGPKALEPIGYIDQKWGADPWTGGGPCAAPSAGAVVPYYSHLATPVGPLHWAGTETADRWSGFMDGAVRAGERAAVEVLRSISTQADSTQADPTTEGAPA</sequence>
<dbReference type="PANTHER" id="PTHR43563:SF1">
    <property type="entry name" value="AMINE OXIDASE [FLAVIN-CONTAINING] B"/>
    <property type="match status" value="1"/>
</dbReference>
<dbReference type="OrthoDB" id="337830at2"/>
<comment type="cofactor">
    <cofactor evidence="1">
        <name>FAD</name>
        <dbReference type="ChEBI" id="CHEBI:57692"/>
    </cofactor>
</comment>
<feature type="binding site" evidence="4">
    <location>
        <position position="339"/>
    </location>
    <ligand>
        <name>substrate</name>
    </ligand>
</feature>
<dbReference type="GO" id="GO:0016491">
    <property type="term" value="F:oxidoreductase activity"/>
    <property type="evidence" value="ECO:0007669"/>
    <property type="project" value="UniProtKB-KW"/>
</dbReference>
<proteinExistence type="inferred from homology"/>